<dbReference type="InterPro" id="IPR003737">
    <property type="entry name" value="GlcNAc_PI_deacetylase-related"/>
</dbReference>
<protein>
    <submittedName>
        <fullName evidence="1">Unannotated protein</fullName>
    </submittedName>
</protein>
<dbReference type="PANTHER" id="PTHR12993">
    <property type="entry name" value="N-ACETYLGLUCOSAMINYL-PHOSPHATIDYLINOSITOL DE-N-ACETYLASE-RELATED"/>
    <property type="match status" value="1"/>
</dbReference>
<dbReference type="EMBL" id="CAFBQU010000026">
    <property type="protein sequence ID" value="CAB5065977.1"/>
    <property type="molecule type" value="Genomic_DNA"/>
</dbReference>
<organism evidence="1">
    <name type="scientific">freshwater metagenome</name>
    <dbReference type="NCBI Taxonomy" id="449393"/>
    <lineage>
        <taxon>unclassified sequences</taxon>
        <taxon>metagenomes</taxon>
        <taxon>ecological metagenomes</taxon>
    </lineage>
</organism>
<dbReference type="PANTHER" id="PTHR12993:SF11">
    <property type="entry name" value="N-ACETYLGLUCOSAMINYL-PHOSPHATIDYLINOSITOL DE-N-ACETYLASE"/>
    <property type="match status" value="1"/>
</dbReference>
<name>A0A6J7UPS8_9ZZZZ</name>
<dbReference type="AlphaFoldDB" id="A0A6J7UPS8"/>
<dbReference type="SUPFAM" id="SSF102588">
    <property type="entry name" value="LmbE-like"/>
    <property type="match status" value="1"/>
</dbReference>
<dbReference type="Pfam" id="PF02585">
    <property type="entry name" value="PIG-L"/>
    <property type="match status" value="1"/>
</dbReference>
<dbReference type="InterPro" id="IPR024078">
    <property type="entry name" value="LmbE-like_dom_sf"/>
</dbReference>
<sequence>MGVLVAFHAHPDDESISSGGTLARAVSEGHTVVLVVATGGEHGERPTGVADAEALAAVRRRETQESCAVLGIQHLEWLGYHDSGMTGWPQNSDERAFMNAPVEEAAEKLAAILKKYGATVLTTYDWHGNYGHPDHISVHKVGYRAAEIAGVSEVYEATMNRDAFRRMQEMARGSGEVAEGDDFDVDGPADDGNPMGMPENELTHRIDVSSYLEQKRESLFKHASQITDSSFVSKMPPEVFAMAFGTEWFLKRGVPAEPKQEWIFS</sequence>
<accession>A0A6J7UPS8</accession>
<dbReference type="Gene3D" id="3.40.50.10320">
    <property type="entry name" value="LmbE-like"/>
    <property type="match status" value="1"/>
</dbReference>
<dbReference type="GO" id="GO:0016811">
    <property type="term" value="F:hydrolase activity, acting on carbon-nitrogen (but not peptide) bonds, in linear amides"/>
    <property type="evidence" value="ECO:0007669"/>
    <property type="project" value="TreeGrafter"/>
</dbReference>
<reference evidence="1" key="1">
    <citation type="submission" date="2020-05" db="EMBL/GenBank/DDBJ databases">
        <authorList>
            <person name="Chiriac C."/>
            <person name="Salcher M."/>
            <person name="Ghai R."/>
            <person name="Kavagutti S V."/>
        </authorList>
    </citation>
    <scope>NUCLEOTIDE SEQUENCE</scope>
</reference>
<gene>
    <name evidence="1" type="ORF">UFOPK4347_01062</name>
</gene>
<evidence type="ECO:0000313" key="1">
    <source>
        <dbReference type="EMBL" id="CAB5065977.1"/>
    </source>
</evidence>
<proteinExistence type="predicted"/>